<keyword evidence="3" id="KW-0844">Vision</keyword>
<dbReference type="PANTHER" id="PTHR11792">
    <property type="entry name" value="ARRESTIN"/>
    <property type="match status" value="1"/>
</dbReference>
<name>A0A8J6HL62_TENMO</name>
<evidence type="ECO:0000256" key="7">
    <source>
        <dbReference type="ARBA" id="ARBA00080330"/>
    </source>
</evidence>
<evidence type="ECO:0000313" key="10">
    <source>
        <dbReference type="Proteomes" id="UP000719412"/>
    </source>
</evidence>
<dbReference type="GO" id="GO:0007608">
    <property type="term" value="P:sensory perception of smell"/>
    <property type="evidence" value="ECO:0007669"/>
    <property type="project" value="UniProtKB-ARBA"/>
</dbReference>
<dbReference type="InterPro" id="IPR011021">
    <property type="entry name" value="Arrestin-like_N"/>
</dbReference>
<protein>
    <recommendedName>
        <fullName evidence="4">Phosrestin-2</fullName>
    </recommendedName>
    <alternativeName>
        <fullName evidence="6">Arrestin-1</fullName>
    </alternativeName>
    <alternativeName>
        <fullName evidence="7">Arrestin-A</fullName>
    </alternativeName>
    <alternativeName>
        <fullName evidence="5">Phosrestin II</fullName>
    </alternativeName>
</protein>
<dbReference type="GO" id="GO:0007601">
    <property type="term" value="P:visual perception"/>
    <property type="evidence" value="ECO:0007669"/>
    <property type="project" value="UniProtKB-KW"/>
</dbReference>
<dbReference type="InterPro" id="IPR014752">
    <property type="entry name" value="Arrestin-like_C"/>
</dbReference>
<dbReference type="GO" id="GO:0005737">
    <property type="term" value="C:cytoplasm"/>
    <property type="evidence" value="ECO:0007669"/>
    <property type="project" value="TreeGrafter"/>
</dbReference>
<proteinExistence type="inferred from homology"/>
<dbReference type="InterPro" id="IPR014756">
    <property type="entry name" value="Ig_E-set"/>
</dbReference>
<keyword evidence="2" id="KW-0716">Sensory transduction</keyword>
<sequence>MVYNFRVFKKQSPNAKLTLYLGKRDFVDHISGVEPVDGVVVLDGDYKDRKVFGQIICSFRYGREEDEVMGLNFQKDLHLNSQQIYPAPDKQNLTKLQDRLIKKLGPNCYPFVFTLPPNAPASVTLQPGLEDEGQPCGVHYYVKLFVGESETDRSHKRSTVSMAIRKVQYAPSKQGRQPCTVVRKDFMLSPGELELEVTLDKQLYHHGEKIATNICIRNNSNKVVKKLKVMVQQGVDVVLFQNGQYRSTVASVETQEGCPIQPGSSLQKVVFLVPLLSSNKDRRGVALDGQLKRQETNLASTTLLASPDQRDAFGIIVSYAVKVKLYLGALGGELSAELPFILMHPKPDNRGKVIHADSQADVEMFKQDTIDNDIDE</sequence>
<dbReference type="Pfam" id="PF02752">
    <property type="entry name" value="Arrestin_C"/>
    <property type="match status" value="1"/>
</dbReference>
<gene>
    <name evidence="9" type="ORF">GEV33_005698</name>
</gene>
<dbReference type="PRINTS" id="PR00309">
    <property type="entry name" value="ARRESTIN"/>
</dbReference>
<dbReference type="InterPro" id="IPR000698">
    <property type="entry name" value="Arrestin"/>
</dbReference>
<reference evidence="9" key="2">
    <citation type="submission" date="2021-08" db="EMBL/GenBank/DDBJ databases">
        <authorList>
            <person name="Eriksson T."/>
        </authorList>
    </citation>
    <scope>NUCLEOTIDE SEQUENCE</scope>
    <source>
        <strain evidence="9">Stoneville</strain>
        <tissue evidence="9">Whole head</tissue>
    </source>
</reference>
<dbReference type="EMBL" id="JABDTM020020316">
    <property type="protein sequence ID" value="KAH0817096.1"/>
    <property type="molecule type" value="Genomic_DNA"/>
</dbReference>
<dbReference type="InterPro" id="IPR014753">
    <property type="entry name" value="Arrestin_N"/>
</dbReference>
<dbReference type="FunFam" id="2.60.40.840:FF:000002">
    <property type="entry name" value="Arrestin 3"/>
    <property type="match status" value="1"/>
</dbReference>
<dbReference type="PROSITE" id="PS00295">
    <property type="entry name" value="ARRESTINS"/>
    <property type="match status" value="1"/>
</dbReference>
<dbReference type="GO" id="GO:0002031">
    <property type="term" value="P:G protein-coupled receptor internalization"/>
    <property type="evidence" value="ECO:0007669"/>
    <property type="project" value="TreeGrafter"/>
</dbReference>
<evidence type="ECO:0000256" key="1">
    <source>
        <dbReference type="ARBA" id="ARBA00005298"/>
    </source>
</evidence>
<dbReference type="FunFam" id="2.60.40.640:FF:000022">
    <property type="entry name" value="Arrestin 1"/>
    <property type="match status" value="1"/>
</dbReference>
<dbReference type="Pfam" id="PF00339">
    <property type="entry name" value="Arrestin_N"/>
    <property type="match status" value="1"/>
</dbReference>
<accession>A0A8J6HL62</accession>
<evidence type="ECO:0000256" key="2">
    <source>
        <dbReference type="ARBA" id="ARBA00022606"/>
    </source>
</evidence>
<dbReference type="GO" id="GO:0016060">
    <property type="term" value="P:negative regulation of phospholipase C-activating phototransduction signaling pathway"/>
    <property type="evidence" value="ECO:0007669"/>
    <property type="project" value="UniProtKB-ARBA"/>
</dbReference>
<dbReference type="GO" id="GO:0007165">
    <property type="term" value="P:signal transduction"/>
    <property type="evidence" value="ECO:0007669"/>
    <property type="project" value="InterPro"/>
</dbReference>
<dbReference type="Gene3D" id="2.60.40.840">
    <property type="match status" value="1"/>
</dbReference>
<dbReference type="Proteomes" id="UP000719412">
    <property type="component" value="Unassembled WGS sequence"/>
</dbReference>
<dbReference type="Gene3D" id="2.60.40.640">
    <property type="match status" value="1"/>
</dbReference>
<reference evidence="9" key="1">
    <citation type="journal article" date="2020" name="J Insects Food Feed">
        <title>The yellow mealworm (Tenebrio molitor) genome: a resource for the emerging insects as food and feed industry.</title>
        <authorList>
            <person name="Eriksson T."/>
            <person name="Andere A."/>
            <person name="Kelstrup H."/>
            <person name="Emery V."/>
            <person name="Picard C."/>
        </authorList>
    </citation>
    <scope>NUCLEOTIDE SEQUENCE</scope>
    <source>
        <strain evidence="9">Stoneville</strain>
        <tissue evidence="9">Whole head</tissue>
    </source>
</reference>
<dbReference type="InterPro" id="IPR011022">
    <property type="entry name" value="Arrestin_C-like"/>
</dbReference>
<evidence type="ECO:0000256" key="3">
    <source>
        <dbReference type="ARBA" id="ARBA00023305"/>
    </source>
</evidence>
<evidence type="ECO:0000313" key="9">
    <source>
        <dbReference type="EMBL" id="KAH0817096.1"/>
    </source>
</evidence>
<organism evidence="9 10">
    <name type="scientific">Tenebrio molitor</name>
    <name type="common">Yellow mealworm beetle</name>
    <dbReference type="NCBI Taxonomy" id="7067"/>
    <lineage>
        <taxon>Eukaryota</taxon>
        <taxon>Metazoa</taxon>
        <taxon>Ecdysozoa</taxon>
        <taxon>Arthropoda</taxon>
        <taxon>Hexapoda</taxon>
        <taxon>Insecta</taxon>
        <taxon>Pterygota</taxon>
        <taxon>Neoptera</taxon>
        <taxon>Endopterygota</taxon>
        <taxon>Coleoptera</taxon>
        <taxon>Polyphaga</taxon>
        <taxon>Cucujiformia</taxon>
        <taxon>Tenebrionidae</taxon>
        <taxon>Tenebrio</taxon>
    </lineage>
</organism>
<evidence type="ECO:0000256" key="4">
    <source>
        <dbReference type="ARBA" id="ARBA00074707"/>
    </source>
</evidence>
<evidence type="ECO:0000256" key="6">
    <source>
        <dbReference type="ARBA" id="ARBA00080325"/>
    </source>
</evidence>
<keyword evidence="10" id="KW-1185">Reference proteome</keyword>
<evidence type="ECO:0000256" key="5">
    <source>
        <dbReference type="ARBA" id="ARBA00077742"/>
    </source>
</evidence>
<dbReference type="PANTHER" id="PTHR11792:SF16">
    <property type="entry name" value="PHOSRESTIN-2"/>
    <property type="match status" value="1"/>
</dbReference>
<dbReference type="GO" id="GO:0045494">
    <property type="term" value="P:photoreceptor cell maintenance"/>
    <property type="evidence" value="ECO:0007669"/>
    <property type="project" value="UniProtKB-ARBA"/>
</dbReference>
<feature type="domain" description="Arrestin C-terminal-like" evidence="8">
    <location>
        <begin position="189"/>
        <end position="347"/>
    </location>
</feature>
<comment type="similarity">
    <text evidence="1">Belongs to the arrestin family.</text>
</comment>
<comment type="caution">
    <text evidence="9">The sequence shown here is derived from an EMBL/GenBank/DDBJ whole genome shotgun (WGS) entry which is preliminary data.</text>
</comment>
<dbReference type="AlphaFoldDB" id="A0A8J6HL62"/>
<dbReference type="SUPFAM" id="SSF81296">
    <property type="entry name" value="E set domains"/>
    <property type="match status" value="2"/>
</dbReference>
<dbReference type="InterPro" id="IPR017864">
    <property type="entry name" value="Arrestin_CS"/>
</dbReference>
<dbReference type="GO" id="GO:0016028">
    <property type="term" value="C:rhabdomere"/>
    <property type="evidence" value="ECO:0007669"/>
    <property type="project" value="UniProtKB-ARBA"/>
</dbReference>
<dbReference type="SMART" id="SM01017">
    <property type="entry name" value="Arrestin_C"/>
    <property type="match status" value="1"/>
</dbReference>
<dbReference type="GO" id="GO:0001664">
    <property type="term" value="F:G protein-coupled receptor binding"/>
    <property type="evidence" value="ECO:0007669"/>
    <property type="project" value="TreeGrafter"/>
</dbReference>
<evidence type="ECO:0000259" key="8">
    <source>
        <dbReference type="SMART" id="SM01017"/>
    </source>
</evidence>